<evidence type="ECO:0000256" key="3">
    <source>
        <dbReference type="ARBA" id="ARBA00022729"/>
    </source>
</evidence>
<accession>A0A6G3ZTA0</accession>
<name>A0A6G3ZTA0_9BACL</name>
<dbReference type="Pfam" id="PF01547">
    <property type="entry name" value="SBP_bac_1"/>
    <property type="match status" value="1"/>
</dbReference>
<evidence type="ECO:0000256" key="2">
    <source>
        <dbReference type="ARBA" id="ARBA00022448"/>
    </source>
</evidence>
<organism evidence="5">
    <name type="scientific">Paenibacillus sp. SYP-B3998</name>
    <dbReference type="NCBI Taxonomy" id="2678564"/>
    <lineage>
        <taxon>Bacteria</taxon>
        <taxon>Bacillati</taxon>
        <taxon>Bacillota</taxon>
        <taxon>Bacilli</taxon>
        <taxon>Bacillales</taxon>
        <taxon>Paenibacillaceae</taxon>
        <taxon>Paenibacillus</taxon>
    </lineage>
</organism>
<keyword evidence="2" id="KW-0813">Transport</keyword>
<proteinExistence type="inferred from homology"/>
<dbReference type="Gene3D" id="3.40.190.10">
    <property type="entry name" value="Periplasmic binding protein-like II"/>
    <property type="match status" value="2"/>
</dbReference>
<keyword evidence="3 4" id="KW-0732">Signal</keyword>
<evidence type="ECO:0000313" key="5">
    <source>
        <dbReference type="EMBL" id="NEW04819.1"/>
    </source>
</evidence>
<dbReference type="EMBL" id="JAAIKC010000001">
    <property type="protein sequence ID" value="NEW04819.1"/>
    <property type="molecule type" value="Genomic_DNA"/>
</dbReference>
<dbReference type="InterPro" id="IPR050490">
    <property type="entry name" value="Bact_solute-bd_prot1"/>
</dbReference>
<dbReference type="PANTHER" id="PTHR43649:SF34">
    <property type="entry name" value="ABC TRANSPORTER PERIPLASMIC-BINDING PROTEIN YCJN-RELATED"/>
    <property type="match status" value="1"/>
</dbReference>
<reference evidence="5" key="1">
    <citation type="submission" date="2020-02" db="EMBL/GenBank/DDBJ databases">
        <authorList>
            <person name="Shen X.-R."/>
            <person name="Zhang Y.-X."/>
        </authorList>
    </citation>
    <scope>NUCLEOTIDE SEQUENCE</scope>
    <source>
        <strain evidence="5">SYP-B3998</strain>
    </source>
</reference>
<sequence>MKNLKLKSVVSFLTVTVFLAGCGTVPTKSDGVNASSTAKATESSTVSDKSASELSWDKVNDPSLKGQEITVLVVDTDGKIGTLFKQFTEKTGIKVNELAVDYNSLYGKITTAALSNSSDIDVVEMDTIWAGQFFKGNIAEDLSKIVPADVQKKYTQSSLSSAMFDNHLMGIPYYSSTKHFYWNKDLLKKAGYENPPKTWDEFREVSKKLTANGVYGSGWAWKQAEGLLCDYVGMVYAFGGNMLGDNGKLVVNSKESVQALQYMSDLINVDKTVDPASLQWTEEDVKNAFMAGKIAMMSNWENMYPDLNDPTKSKVVNQSDVGLLPGQGNVVSSSVTGSEGIAIMKSSKKKQAALAFLSWIGSRDFQVPFYANTGTYPSLQELYTDEAIIKADTTKSLSKIMPEFQYGHNRPNAPGYVEWADILSNQVVGGLTKHQTPQQALDEAAKKIDEAIQKAAK</sequence>
<evidence type="ECO:0000256" key="4">
    <source>
        <dbReference type="SAM" id="SignalP"/>
    </source>
</evidence>
<gene>
    <name evidence="5" type="ORF">GK047_02145</name>
</gene>
<dbReference type="AlphaFoldDB" id="A0A6G3ZTA0"/>
<dbReference type="SUPFAM" id="SSF53850">
    <property type="entry name" value="Periplasmic binding protein-like II"/>
    <property type="match status" value="1"/>
</dbReference>
<feature type="chain" id="PRO_5038840402" evidence="4">
    <location>
        <begin position="21"/>
        <end position="457"/>
    </location>
</feature>
<dbReference type="InterPro" id="IPR006059">
    <property type="entry name" value="SBP"/>
</dbReference>
<dbReference type="RefSeq" id="WP_163940618.1">
    <property type="nucleotide sequence ID" value="NZ_JAAIKC010000001.1"/>
</dbReference>
<evidence type="ECO:0000256" key="1">
    <source>
        <dbReference type="ARBA" id="ARBA00008520"/>
    </source>
</evidence>
<dbReference type="PANTHER" id="PTHR43649">
    <property type="entry name" value="ARABINOSE-BINDING PROTEIN-RELATED"/>
    <property type="match status" value="1"/>
</dbReference>
<comment type="caution">
    <text evidence="5">The sequence shown here is derived from an EMBL/GenBank/DDBJ whole genome shotgun (WGS) entry which is preliminary data.</text>
</comment>
<dbReference type="PROSITE" id="PS51257">
    <property type="entry name" value="PROKAR_LIPOPROTEIN"/>
    <property type="match status" value="1"/>
</dbReference>
<feature type="signal peptide" evidence="4">
    <location>
        <begin position="1"/>
        <end position="20"/>
    </location>
</feature>
<protein>
    <submittedName>
        <fullName evidence="5">Extracellular solute-binding protein</fullName>
    </submittedName>
</protein>
<comment type="similarity">
    <text evidence="1">Belongs to the bacterial solute-binding protein 1 family.</text>
</comment>